<dbReference type="InterPro" id="IPR030394">
    <property type="entry name" value="G_HFLX_dom"/>
</dbReference>
<dbReference type="Gene3D" id="3.40.50.11060">
    <property type="entry name" value="GTPase HflX, N-terminal domain"/>
    <property type="match status" value="1"/>
</dbReference>
<accession>A0A1J5I3P0</accession>
<evidence type="ECO:0000256" key="1">
    <source>
        <dbReference type="ARBA" id="ARBA00022723"/>
    </source>
</evidence>
<evidence type="ECO:0000313" key="8">
    <source>
        <dbReference type="EMBL" id="OIP85848.1"/>
    </source>
</evidence>
<dbReference type="GO" id="GO:0005525">
    <property type="term" value="F:GTP binding"/>
    <property type="evidence" value="ECO:0007669"/>
    <property type="project" value="UniProtKB-KW"/>
</dbReference>
<evidence type="ECO:0000259" key="7">
    <source>
        <dbReference type="PROSITE" id="PS51705"/>
    </source>
</evidence>
<feature type="binding site" evidence="5">
    <location>
        <begin position="257"/>
        <end position="260"/>
    </location>
    <ligand>
        <name>GTP</name>
        <dbReference type="ChEBI" id="CHEBI:37565"/>
    </ligand>
</feature>
<evidence type="ECO:0000256" key="2">
    <source>
        <dbReference type="ARBA" id="ARBA00022741"/>
    </source>
</evidence>
<comment type="caution">
    <text evidence="8">The sequence shown here is derived from an EMBL/GenBank/DDBJ whole genome shotgun (WGS) entry which is preliminary data.</text>
</comment>
<gene>
    <name evidence="8" type="ORF">AUK04_00965</name>
</gene>
<evidence type="ECO:0000313" key="9">
    <source>
        <dbReference type="Proteomes" id="UP000183758"/>
    </source>
</evidence>
<dbReference type="CDD" id="cd01878">
    <property type="entry name" value="HflX"/>
    <property type="match status" value="1"/>
</dbReference>
<evidence type="ECO:0000256" key="6">
    <source>
        <dbReference type="PIRSR" id="PIRSR006809-2"/>
    </source>
</evidence>
<feature type="binding site" evidence="5">
    <location>
        <begin position="323"/>
        <end position="326"/>
    </location>
    <ligand>
        <name>GTP</name>
        <dbReference type="ChEBI" id="CHEBI:37565"/>
    </ligand>
</feature>
<evidence type="ECO:0000256" key="5">
    <source>
        <dbReference type="PIRSR" id="PIRSR006809-1"/>
    </source>
</evidence>
<feature type="binding site" evidence="5">
    <location>
        <begin position="209"/>
        <end position="216"/>
    </location>
    <ligand>
        <name>GTP</name>
        <dbReference type="ChEBI" id="CHEBI:37565"/>
    </ligand>
</feature>
<dbReference type="SUPFAM" id="SSF52540">
    <property type="entry name" value="P-loop containing nucleoside triphosphate hydrolases"/>
    <property type="match status" value="1"/>
</dbReference>
<feature type="domain" description="Hflx-type G" evidence="7">
    <location>
        <begin position="203"/>
        <end position="373"/>
    </location>
</feature>
<dbReference type="GO" id="GO:0005737">
    <property type="term" value="C:cytoplasm"/>
    <property type="evidence" value="ECO:0007669"/>
    <property type="project" value="TreeGrafter"/>
</dbReference>
<dbReference type="InterPro" id="IPR032305">
    <property type="entry name" value="GTP-bd_M"/>
</dbReference>
<dbReference type="PRINTS" id="PR00326">
    <property type="entry name" value="GTP1OBG"/>
</dbReference>
<dbReference type="InterPro" id="IPR042108">
    <property type="entry name" value="GTPase_HflX_N_sf"/>
</dbReference>
<dbReference type="GO" id="GO:0043022">
    <property type="term" value="F:ribosome binding"/>
    <property type="evidence" value="ECO:0007669"/>
    <property type="project" value="TreeGrafter"/>
</dbReference>
<dbReference type="Proteomes" id="UP000183758">
    <property type="component" value="Unassembled WGS sequence"/>
</dbReference>
<dbReference type="PANTHER" id="PTHR10229:SF0">
    <property type="entry name" value="GTP-BINDING PROTEIN 6-RELATED"/>
    <property type="match status" value="1"/>
</dbReference>
<dbReference type="InterPro" id="IPR027417">
    <property type="entry name" value="P-loop_NTPase"/>
</dbReference>
<dbReference type="PIRSF" id="PIRSF006809">
    <property type="entry name" value="GTP-binding_hflX_prd"/>
    <property type="match status" value="1"/>
</dbReference>
<dbReference type="Pfam" id="PF01926">
    <property type="entry name" value="MMR_HSR1"/>
    <property type="match status" value="1"/>
</dbReference>
<evidence type="ECO:0000256" key="4">
    <source>
        <dbReference type="ARBA" id="ARBA00023134"/>
    </source>
</evidence>
<dbReference type="Gene3D" id="6.10.250.2860">
    <property type="match status" value="1"/>
</dbReference>
<feature type="binding site" evidence="6">
    <location>
        <position position="236"/>
    </location>
    <ligand>
        <name>Mg(2+)</name>
        <dbReference type="ChEBI" id="CHEBI:18420"/>
    </ligand>
</feature>
<protein>
    <submittedName>
        <fullName evidence="8">GTPase HflX</fullName>
    </submittedName>
</protein>
<feature type="binding site" evidence="6">
    <location>
        <position position="216"/>
    </location>
    <ligand>
        <name>Mg(2+)</name>
        <dbReference type="ChEBI" id="CHEBI:18420"/>
    </ligand>
</feature>
<dbReference type="InterPro" id="IPR016496">
    <property type="entry name" value="GTPase_HflX"/>
</dbReference>
<dbReference type="NCBIfam" id="TIGR03156">
    <property type="entry name" value="GTP_HflX"/>
    <property type="match status" value="1"/>
</dbReference>
<keyword evidence="4 5" id="KW-0342">GTP-binding</keyword>
<proteinExistence type="predicted"/>
<dbReference type="Gene3D" id="3.40.50.300">
    <property type="entry name" value="P-loop containing nucleotide triphosphate hydrolases"/>
    <property type="match status" value="1"/>
</dbReference>
<evidence type="ECO:0000256" key="3">
    <source>
        <dbReference type="ARBA" id="ARBA00022842"/>
    </source>
</evidence>
<feature type="binding site" evidence="5">
    <location>
        <begin position="234"/>
        <end position="238"/>
    </location>
    <ligand>
        <name>GTP</name>
        <dbReference type="ChEBI" id="CHEBI:37565"/>
    </ligand>
</feature>
<sequence>MSLLKKVVLVDVVDPRSPTQDAVKELGELQSLVKTYGGVDIANVIQHRTKPDKNTFIGSGKVEELAEIIRLKKIDIVIINAIVNHGQLFRLTQSFWPANRLIQVWDRVDLILNIFDRHARTAEAKLQIEIARMQHMGPRISGLGNTYFSRQGGGTGGRGVGETNMELMKRHWKDHIKAKTLTLKKLTDNRQRQLDNRRNNGQKTVSIIGYTNAGKTALFNRLTGKNKIVKDALFVTLDSTLGKLYLPQLNQEIMISDTIGFIKNLPPSLVEAFRSTLLESTNADLLLHIIDITDDKMDIKIKVVEDLLKEMGIADKKQIFVFNKIDALSQKSNLIKKYIADNFHTYNPLFISVKDDIGIESVKNVISNALSNN</sequence>
<dbReference type="PROSITE" id="PS51705">
    <property type="entry name" value="G_HFLX"/>
    <property type="match status" value="1"/>
</dbReference>
<dbReference type="GO" id="GO:0046872">
    <property type="term" value="F:metal ion binding"/>
    <property type="evidence" value="ECO:0007669"/>
    <property type="project" value="UniProtKB-KW"/>
</dbReference>
<dbReference type="InterPro" id="IPR025121">
    <property type="entry name" value="GTPase_HflX_N"/>
</dbReference>
<keyword evidence="1 6" id="KW-0479">Metal-binding</keyword>
<reference evidence="8 9" key="1">
    <citation type="journal article" date="2016" name="Environ. Microbiol.">
        <title>Genomic resolution of a cold subsurface aquifer community provides metabolic insights for novel microbes adapted to high CO concentrations.</title>
        <authorList>
            <person name="Probst A.J."/>
            <person name="Castelle C.J."/>
            <person name="Singh A."/>
            <person name="Brown C.T."/>
            <person name="Anantharaman K."/>
            <person name="Sharon I."/>
            <person name="Hug L.A."/>
            <person name="Burstein D."/>
            <person name="Emerson J.B."/>
            <person name="Thomas B.C."/>
            <person name="Banfield J.F."/>
        </authorList>
    </citation>
    <scope>NUCLEOTIDE SEQUENCE [LARGE SCALE GENOMIC DNA]</scope>
    <source>
        <strain evidence="8">CG2_30_33_16</strain>
    </source>
</reference>
<name>A0A1J5I3P0_9BACT</name>
<dbReference type="InterPro" id="IPR006073">
    <property type="entry name" value="GTP-bd"/>
</dbReference>
<organism evidence="8 9">
    <name type="scientific">Candidatus Roizmanbacteria bacterium CG2_30_33_16</name>
    <dbReference type="NCBI Taxonomy" id="1805340"/>
    <lineage>
        <taxon>Bacteria</taxon>
        <taxon>Candidatus Roizmaniibacteriota</taxon>
    </lineage>
</organism>
<dbReference type="EMBL" id="MNZM01000023">
    <property type="protein sequence ID" value="OIP85848.1"/>
    <property type="molecule type" value="Genomic_DNA"/>
</dbReference>
<feature type="binding site" evidence="5">
    <location>
        <begin position="352"/>
        <end position="354"/>
    </location>
    <ligand>
        <name>GTP</name>
        <dbReference type="ChEBI" id="CHEBI:37565"/>
    </ligand>
</feature>
<dbReference type="Pfam" id="PF13167">
    <property type="entry name" value="GTP-bdg_N"/>
    <property type="match status" value="1"/>
</dbReference>
<keyword evidence="2 5" id="KW-0547">Nucleotide-binding</keyword>
<comment type="cofactor">
    <cofactor evidence="6">
        <name>Mg(2+)</name>
        <dbReference type="ChEBI" id="CHEBI:18420"/>
    </cofactor>
</comment>
<dbReference type="PANTHER" id="PTHR10229">
    <property type="entry name" value="GTP-BINDING PROTEIN HFLX"/>
    <property type="match status" value="1"/>
</dbReference>
<dbReference type="AlphaFoldDB" id="A0A1J5I3P0"/>
<keyword evidence="3 6" id="KW-0460">Magnesium</keyword>
<dbReference type="Pfam" id="PF16360">
    <property type="entry name" value="GTP-bdg_M"/>
    <property type="match status" value="1"/>
</dbReference>